<name>A0A4U1F7T9_MONMO</name>
<evidence type="ECO:0000313" key="3">
    <source>
        <dbReference type="Proteomes" id="UP000308365"/>
    </source>
</evidence>
<feature type="compositionally biased region" description="Basic and acidic residues" evidence="1">
    <location>
        <begin position="885"/>
        <end position="903"/>
    </location>
</feature>
<feature type="compositionally biased region" description="Basic and acidic residues" evidence="1">
    <location>
        <begin position="919"/>
        <end position="932"/>
    </location>
</feature>
<feature type="region of interest" description="Disordered" evidence="1">
    <location>
        <begin position="529"/>
        <end position="570"/>
    </location>
</feature>
<feature type="region of interest" description="Disordered" evidence="1">
    <location>
        <begin position="1358"/>
        <end position="1396"/>
    </location>
</feature>
<reference evidence="3" key="1">
    <citation type="journal article" date="2019" name="IScience">
        <title>Narwhal Genome Reveals Long-Term Low Genetic Diversity despite Current Large Abundance Size.</title>
        <authorList>
            <person name="Westbury M.V."/>
            <person name="Petersen B."/>
            <person name="Garde E."/>
            <person name="Heide-Jorgensen M.P."/>
            <person name="Lorenzen E.D."/>
        </authorList>
    </citation>
    <scope>NUCLEOTIDE SEQUENCE [LARGE SCALE GENOMIC DNA]</scope>
</reference>
<gene>
    <name evidence="2" type="ORF">EI555_006062</name>
</gene>
<sequence length="1486" mass="161324">YSDPEGKMAEGLKGFATKNQQIGFRSVVYCHMWPQLVPDITRTLPVVPTTGIPSSRSLAQLTLGAAGGNAALPVRAKFPEILPRHQIPLQNRPPREQESPLAVKADLSHRDPSGRQALGLLLMTCVLPLRPPHKVIVTLGGIRIRTPFFSNENTQEHEDITAGSAASLLLQQSCFKSGTDGSELTRNSGACMADTTLRKLLEDAGSEHGVEAESFKDKGGYLLVDSWGHRGSRLIWDHFRLVPTECRLQTRTQALHPSHGYLLVLLQSGGSSPDLSVYDITHGLEVEISVSGGISWFLLKPLTLLQVCVQDPKLDADCSVVQAADHLDPAQSLLRGPSLGDDLEPILQYCATFRITMSLLVKLACHPSEHLRFLELCPRQLAYSVFSYCSWCPVAGANLGCVHRILEPELYFFLEAGDSCSYSPWSYALSSSDLISTPSEHKRVLITASTQGTLVPLHLNKLPDINLEGLLDTLVIKCSEFCRAPNSRKKVEETKQNDTCTMVVPSGLPAKRVPQYHVTWVAVSNRQSGELDPGCQHEGFDKTGSDSLREPQTSGIASDSPAARRGAADPSREAVMLLQARAEGSQITSWLHWMGLGMGGVEDELSFSPTETMAHQAERPDDNRWRYSCFSTAMTQALEPITASTGAFGEPGCPENLHPGGAVQTHCIQRADAGEPSTKKGSFESSKLGCELFSHQQPAFHIREDGPDSGRPTLAITAAADLPITWLPLSEVKQKDNGPHSADSSLSIELPMQKPGNRPRLLHCSPSNPGNILQDGVGVAGGLPGHPCGLLPPGAPRMNGVSTGHVDSASFSAGTFSTGHVDSAFTPAPGAPTPGSLMNTRHATKKEDLLTWRHNDGCVVFGLQRTNECQGQSRGTCGSQPSQWKESKPYRGQAESRRVHDPGIDPQPPRCGGFCDIQGRVREGSDEGDSRTETSTGLTVSSFQGHAHQEIAGPGLGFPVDSGLRSGEEEAVTGGCSASNGLPLPGFLWGAWAHSGSHPQREAPRSGGPTMECVLPLPGGWAAQMPFADIGNSSSWGHVEYGWGGAWEKGPASGSVRVFSKAGESRFLKGFPTDGVGRGPGSIRQQPPHQQGAHSLTQTTLPRQLSGQEGRRVEGTSPVITPHLVRMPLSHVVPVRRSELFRVAYSTYIVIFLMSSLTQEREEHAQFTPRILRERPPAKSTFSGSGGRGFDEDPEDAMTYTFQGWKIQGKDLRLSDPEAAGERGSAAYLLEETQHMGKLAEESKPTLSGLFHLLPMLNHKVNSISREDVAPSRPVPTVQRRTAGHRLGSGWRGLTTGWKTGIKHGNQRQVTVLPNRWWPANVPRLITGHVQIFSLVTELKDGGHTFLRTWLFQARRFRSRRASPPGPGAEPTGRRRQHMERQTGAGAGEKLGQEKPILPKLEQGHYGTEPGVRVAVPVRWPQTKQQGEEGHPGRGLRSNTAQDLPPDELFTKEMGRVWTDQTPLSRAHIQGREDDKPVDEEDKTGS</sequence>
<feature type="non-terminal residue" evidence="2">
    <location>
        <position position="1"/>
    </location>
</feature>
<dbReference type="EMBL" id="RWIC01000326">
    <property type="protein sequence ID" value="TKC45488.1"/>
    <property type="molecule type" value="Genomic_DNA"/>
</dbReference>
<feature type="compositionally biased region" description="Polar residues" evidence="1">
    <location>
        <begin position="933"/>
        <end position="944"/>
    </location>
</feature>
<comment type="caution">
    <text evidence="2">The sequence shown here is derived from an EMBL/GenBank/DDBJ whole genome shotgun (WGS) entry which is preliminary data.</text>
</comment>
<feature type="compositionally biased region" description="Basic and acidic residues" evidence="1">
    <location>
        <begin position="538"/>
        <end position="549"/>
    </location>
</feature>
<protein>
    <submittedName>
        <fullName evidence="2">Uncharacterized protein</fullName>
    </submittedName>
</protein>
<feature type="region of interest" description="Disordered" evidence="1">
    <location>
        <begin position="1070"/>
        <end position="1114"/>
    </location>
</feature>
<evidence type="ECO:0000313" key="2">
    <source>
        <dbReference type="EMBL" id="TKC45488.1"/>
    </source>
</evidence>
<dbReference type="Proteomes" id="UP000308365">
    <property type="component" value="Unassembled WGS sequence"/>
</dbReference>
<feature type="region of interest" description="Disordered" evidence="1">
    <location>
        <begin position="1424"/>
        <end position="1486"/>
    </location>
</feature>
<feature type="region of interest" description="Disordered" evidence="1">
    <location>
        <begin position="869"/>
        <end position="977"/>
    </location>
</feature>
<organism evidence="2 3">
    <name type="scientific">Monodon monoceros</name>
    <name type="common">Narwhal</name>
    <name type="synonym">Ceratodon monodon</name>
    <dbReference type="NCBI Taxonomy" id="40151"/>
    <lineage>
        <taxon>Eukaryota</taxon>
        <taxon>Metazoa</taxon>
        <taxon>Chordata</taxon>
        <taxon>Craniata</taxon>
        <taxon>Vertebrata</taxon>
        <taxon>Euteleostomi</taxon>
        <taxon>Mammalia</taxon>
        <taxon>Eutheria</taxon>
        <taxon>Laurasiatheria</taxon>
        <taxon>Artiodactyla</taxon>
        <taxon>Whippomorpha</taxon>
        <taxon>Cetacea</taxon>
        <taxon>Odontoceti</taxon>
        <taxon>Monodontidae</taxon>
        <taxon>Monodon</taxon>
    </lineage>
</organism>
<feature type="compositionally biased region" description="Polar residues" evidence="1">
    <location>
        <begin position="1083"/>
        <end position="1107"/>
    </location>
</feature>
<evidence type="ECO:0000256" key="1">
    <source>
        <dbReference type="SAM" id="MobiDB-lite"/>
    </source>
</evidence>
<feature type="compositionally biased region" description="Acidic residues" evidence="1">
    <location>
        <begin position="1476"/>
        <end position="1486"/>
    </location>
</feature>
<accession>A0A4U1F7T9</accession>
<proteinExistence type="predicted"/>
<feature type="compositionally biased region" description="Polar residues" evidence="1">
    <location>
        <begin position="869"/>
        <end position="884"/>
    </location>
</feature>